<dbReference type="Proteomes" id="UP000183832">
    <property type="component" value="Unassembled WGS sequence"/>
</dbReference>
<evidence type="ECO:0000256" key="1">
    <source>
        <dbReference type="ARBA" id="ARBA00022614"/>
    </source>
</evidence>
<reference evidence="4 5" key="1">
    <citation type="submission" date="2015-04" db="EMBL/GenBank/DDBJ databases">
        <authorList>
            <person name="Syromyatnikov M.Y."/>
            <person name="Popov V.N."/>
        </authorList>
    </citation>
    <scope>NUCLEOTIDE SEQUENCE [LARGE SCALE GENOMIC DNA]</scope>
</reference>
<feature type="signal peptide" evidence="3">
    <location>
        <begin position="1"/>
        <end position="20"/>
    </location>
</feature>
<evidence type="ECO:0000256" key="3">
    <source>
        <dbReference type="SAM" id="SignalP"/>
    </source>
</evidence>
<protein>
    <submittedName>
        <fullName evidence="4">CLUMA_CG018135, isoform A</fullName>
    </submittedName>
</protein>
<evidence type="ECO:0000256" key="2">
    <source>
        <dbReference type="ARBA" id="ARBA00022737"/>
    </source>
</evidence>
<keyword evidence="2" id="KW-0677">Repeat</keyword>
<dbReference type="InterPro" id="IPR001611">
    <property type="entry name" value="Leu-rich_rpt"/>
</dbReference>
<feature type="chain" id="PRO_5012430248" evidence="3">
    <location>
        <begin position="21"/>
        <end position="325"/>
    </location>
</feature>
<name>A0A1J1IXU7_9DIPT</name>
<dbReference type="EMBL" id="CVRI01000064">
    <property type="protein sequence ID" value="CRL04983.1"/>
    <property type="molecule type" value="Genomic_DNA"/>
</dbReference>
<gene>
    <name evidence="4" type="ORF">CLUMA_CG018135</name>
</gene>
<dbReference type="AlphaFoldDB" id="A0A1J1IXU7"/>
<keyword evidence="1" id="KW-0433">Leucine-rich repeat</keyword>
<dbReference type="GO" id="GO:0005615">
    <property type="term" value="C:extracellular space"/>
    <property type="evidence" value="ECO:0007669"/>
    <property type="project" value="TreeGrafter"/>
</dbReference>
<organism evidence="4 5">
    <name type="scientific">Clunio marinus</name>
    <dbReference type="NCBI Taxonomy" id="568069"/>
    <lineage>
        <taxon>Eukaryota</taxon>
        <taxon>Metazoa</taxon>
        <taxon>Ecdysozoa</taxon>
        <taxon>Arthropoda</taxon>
        <taxon>Hexapoda</taxon>
        <taxon>Insecta</taxon>
        <taxon>Pterygota</taxon>
        <taxon>Neoptera</taxon>
        <taxon>Endopterygota</taxon>
        <taxon>Diptera</taxon>
        <taxon>Nematocera</taxon>
        <taxon>Chironomoidea</taxon>
        <taxon>Chironomidae</taxon>
        <taxon>Clunio</taxon>
    </lineage>
</organism>
<accession>A0A1J1IXU7</accession>
<evidence type="ECO:0000313" key="4">
    <source>
        <dbReference type="EMBL" id="CRL04983.1"/>
    </source>
</evidence>
<dbReference type="OrthoDB" id="7739973at2759"/>
<sequence>MWNKTFISIILSVLIANVNCDGEIFCKNENKTAIIKRFNHSSPLGYYEEEVSNCLMENSKKIAMEQLTAEPENHSIKSFEIDSHRVNEPWGFNSNYFTLPDNISLIFPDLIKYKVGYSKVKHIYQNNFRGFTKLEELDLKGNEIIKIRKGLFNDLTSLIVLVLAANDIQYTQNEAFIDLVNLKILDLSTNLLSKIERTCLKGLISLETLDLSQNFIETIDGNAFEDLKNLKTLKLEVNELRQLNRGLFDNSKSLVYLSLNRNYIRVIDENAFVDLQNLRTVNFLFAKQSQNCIKKDFESQEAMVELNLLVRSNCTGSLRPVSDKT</sequence>
<dbReference type="STRING" id="568069.A0A1J1IXU7"/>
<dbReference type="Pfam" id="PF13855">
    <property type="entry name" value="LRR_8"/>
    <property type="match status" value="1"/>
</dbReference>
<keyword evidence="5" id="KW-1185">Reference proteome</keyword>
<proteinExistence type="predicted"/>
<dbReference type="PANTHER" id="PTHR45712:SF22">
    <property type="entry name" value="INSULIN-LIKE GROWTH FACTOR-BINDING PROTEIN COMPLEX ACID LABILE SUBUNIT"/>
    <property type="match status" value="1"/>
</dbReference>
<dbReference type="SUPFAM" id="SSF52058">
    <property type="entry name" value="L domain-like"/>
    <property type="match status" value="1"/>
</dbReference>
<dbReference type="InterPro" id="IPR032675">
    <property type="entry name" value="LRR_dom_sf"/>
</dbReference>
<dbReference type="PROSITE" id="PS51450">
    <property type="entry name" value="LRR"/>
    <property type="match status" value="2"/>
</dbReference>
<evidence type="ECO:0000313" key="5">
    <source>
        <dbReference type="Proteomes" id="UP000183832"/>
    </source>
</evidence>
<dbReference type="PANTHER" id="PTHR45712">
    <property type="entry name" value="AGAP008170-PA"/>
    <property type="match status" value="1"/>
</dbReference>
<dbReference type="Gene3D" id="3.80.10.10">
    <property type="entry name" value="Ribonuclease Inhibitor"/>
    <property type="match status" value="1"/>
</dbReference>
<keyword evidence="3" id="KW-0732">Signal</keyword>
<dbReference type="InterPro" id="IPR050333">
    <property type="entry name" value="SLRP"/>
</dbReference>
<dbReference type="InterPro" id="IPR003591">
    <property type="entry name" value="Leu-rich_rpt_typical-subtyp"/>
</dbReference>
<dbReference type="SMART" id="SM00369">
    <property type="entry name" value="LRR_TYP"/>
    <property type="match status" value="6"/>
</dbReference>